<dbReference type="PROSITE" id="PS51257">
    <property type="entry name" value="PROKAR_LIPOPROTEIN"/>
    <property type="match status" value="1"/>
</dbReference>
<dbReference type="PANTHER" id="PTHR35535">
    <property type="entry name" value="HEAT SHOCK PROTEIN HSLJ"/>
    <property type="match status" value="1"/>
</dbReference>
<name>A0ABS3CXK4_9ALTE</name>
<dbReference type="EMBL" id="JAFKCS010000017">
    <property type="protein sequence ID" value="MBN7821310.1"/>
    <property type="molecule type" value="Genomic_DNA"/>
</dbReference>
<evidence type="ECO:0000313" key="3">
    <source>
        <dbReference type="EMBL" id="MBN7821310.1"/>
    </source>
</evidence>
<gene>
    <name evidence="3" type="ORF">J0A65_15660</name>
</gene>
<feature type="chain" id="PRO_5045048633" evidence="1">
    <location>
        <begin position="18"/>
        <end position="143"/>
    </location>
</feature>
<accession>A0ABS3CXK4</accession>
<keyword evidence="4" id="KW-1185">Reference proteome</keyword>
<proteinExistence type="predicted"/>
<feature type="signal peptide" evidence="1">
    <location>
        <begin position="1"/>
        <end position="17"/>
    </location>
</feature>
<dbReference type="InterPro" id="IPR053147">
    <property type="entry name" value="Hsp_HslJ-like"/>
</dbReference>
<sequence>MLSTRVGIIFVCLALSACGLSVQQSVDGAPQKNHLAGQWQLTELAGQPVQTEKAPYLDFSEEGKVSGFAGCNRFFGQVEVEGLSIHFGKLGATMMACPNMQLESQFMQMLERADNYTMGSNDSLSLNKARMAPLARFERVKAD</sequence>
<reference evidence="3 4" key="1">
    <citation type="submission" date="2021-03" db="EMBL/GenBank/DDBJ databases">
        <title>novel species isolated from a fishpond in China.</title>
        <authorList>
            <person name="Lu H."/>
            <person name="Cai Z."/>
        </authorList>
    </citation>
    <scope>NUCLEOTIDE SEQUENCE [LARGE SCALE GENOMIC DNA]</scope>
    <source>
        <strain evidence="3 4">Y57</strain>
    </source>
</reference>
<evidence type="ECO:0000313" key="4">
    <source>
        <dbReference type="Proteomes" id="UP000663992"/>
    </source>
</evidence>
<dbReference type="InterPro" id="IPR005184">
    <property type="entry name" value="DUF306_Meta_HslJ"/>
</dbReference>
<dbReference type="PANTHER" id="PTHR35535:SF1">
    <property type="entry name" value="HEAT SHOCK PROTEIN HSLJ"/>
    <property type="match status" value="1"/>
</dbReference>
<dbReference type="Pfam" id="PF03724">
    <property type="entry name" value="META"/>
    <property type="match status" value="1"/>
</dbReference>
<keyword evidence="1" id="KW-0732">Signal</keyword>
<dbReference type="Proteomes" id="UP000663992">
    <property type="component" value="Unassembled WGS sequence"/>
</dbReference>
<protein>
    <submittedName>
        <fullName evidence="3">META domain-containing protein</fullName>
    </submittedName>
</protein>
<evidence type="ECO:0000256" key="1">
    <source>
        <dbReference type="SAM" id="SignalP"/>
    </source>
</evidence>
<dbReference type="RefSeq" id="WP_206595264.1">
    <property type="nucleotide sequence ID" value="NZ_JAFKCS010000017.1"/>
</dbReference>
<organism evidence="3 4">
    <name type="scientific">Bowmanella yangjiangensis</name>
    <dbReference type="NCBI Taxonomy" id="2811230"/>
    <lineage>
        <taxon>Bacteria</taxon>
        <taxon>Pseudomonadati</taxon>
        <taxon>Pseudomonadota</taxon>
        <taxon>Gammaproteobacteria</taxon>
        <taxon>Alteromonadales</taxon>
        <taxon>Alteromonadaceae</taxon>
        <taxon>Bowmanella</taxon>
    </lineage>
</organism>
<evidence type="ECO:0000259" key="2">
    <source>
        <dbReference type="Pfam" id="PF03724"/>
    </source>
</evidence>
<feature type="domain" description="DUF306" evidence="2">
    <location>
        <begin position="35"/>
        <end position="138"/>
    </location>
</feature>
<comment type="caution">
    <text evidence="3">The sequence shown here is derived from an EMBL/GenBank/DDBJ whole genome shotgun (WGS) entry which is preliminary data.</text>
</comment>
<dbReference type="Gene3D" id="2.40.128.270">
    <property type="match status" value="1"/>
</dbReference>
<dbReference type="InterPro" id="IPR038670">
    <property type="entry name" value="HslJ-like_sf"/>
</dbReference>